<accession>A0ABT7EA96</accession>
<keyword evidence="5" id="KW-1185">Reference proteome</keyword>
<dbReference type="NCBIfam" id="TIGR00231">
    <property type="entry name" value="small_GTP"/>
    <property type="match status" value="1"/>
</dbReference>
<protein>
    <submittedName>
        <fullName evidence="4">Dynamin family protein</fullName>
    </submittedName>
</protein>
<dbReference type="RefSeq" id="WP_284132791.1">
    <property type="nucleotide sequence ID" value="NZ_JASKYM010000004.1"/>
</dbReference>
<proteinExistence type="predicted"/>
<dbReference type="Pfam" id="PF01926">
    <property type="entry name" value="MMR_HSR1"/>
    <property type="match status" value="1"/>
</dbReference>
<evidence type="ECO:0000259" key="3">
    <source>
        <dbReference type="Pfam" id="PF01926"/>
    </source>
</evidence>
<evidence type="ECO:0000256" key="2">
    <source>
        <dbReference type="ARBA" id="ARBA00023134"/>
    </source>
</evidence>
<comment type="caution">
    <text evidence="4">The sequence shown here is derived from an EMBL/GenBank/DDBJ whole genome shotgun (WGS) entry which is preliminary data.</text>
</comment>
<dbReference type="Gene3D" id="3.40.50.300">
    <property type="entry name" value="P-loop containing nucleotide triphosphate hydrolases"/>
    <property type="match status" value="1"/>
</dbReference>
<dbReference type="InterPro" id="IPR006073">
    <property type="entry name" value="GTP-bd"/>
</dbReference>
<organism evidence="4 5">
    <name type="scientific">Romboutsia sedimentorum</name>
    <dbReference type="NCBI Taxonomy" id="1368474"/>
    <lineage>
        <taxon>Bacteria</taxon>
        <taxon>Bacillati</taxon>
        <taxon>Bacillota</taxon>
        <taxon>Clostridia</taxon>
        <taxon>Peptostreptococcales</taxon>
        <taxon>Peptostreptococcaceae</taxon>
        <taxon>Romboutsia</taxon>
    </lineage>
</organism>
<name>A0ABT7EA96_9FIRM</name>
<feature type="domain" description="G" evidence="3">
    <location>
        <begin position="60"/>
        <end position="187"/>
    </location>
</feature>
<dbReference type="EMBL" id="JASKYM010000004">
    <property type="protein sequence ID" value="MDK2563852.1"/>
    <property type="molecule type" value="Genomic_DNA"/>
</dbReference>
<evidence type="ECO:0000313" key="4">
    <source>
        <dbReference type="EMBL" id="MDK2563852.1"/>
    </source>
</evidence>
<keyword evidence="2" id="KW-0342">GTP-binding</keyword>
<evidence type="ECO:0000256" key="1">
    <source>
        <dbReference type="ARBA" id="ARBA00022741"/>
    </source>
</evidence>
<sequence>METSKRNIYEVKEMLLKSPIRERLTHEVVIPYKDMIVKQLEKPIKGIKSLEKNKDKQLKMVIVGEVKCGKSSLVNALIGNEVSEVDVLEATSNIIEVVYGSDSYTKKNDYITKIGLNIDYLKKINIVDTPGLKSITIKNEQKTMNYIQNADLILFVMDATHLGQEDIVDALDIICEYKKPIVGVINKCDLLNGNKEETLEYIKQEYGIYMDEFFMISSYLEYQEKMSNKAKAKSTDLIISNYSDLRENFKNLNNYIQSVCENCDDIKQKSIKSSLQGIIHKDTISHYEYLKSLSIFIDEMNNYEKDLQNKFDYIYSKMNFEIDDWCNRIFFNDEIKKIKDNIENTKVYISEKYINDLVNKKKVEFDNIFFKEWSECIKEISDKMDDDIKKYVNDITYKNEFLDETEFKVDSEKTNINDMLTVVGSGAVLGATSGGIISLYSAVIGSSATSMTIGSAMAAYCPPLLIAGTISGALGKVIYDKVQCDKQNKDILKDIDEFIQQIKYKVSEKLKDGYNNCSKEIIFTTLEILKNINGMSMSKYEMEVLVKEVDEYIKTLKYIINKE</sequence>
<dbReference type="PANTHER" id="PTHR43681:SF1">
    <property type="entry name" value="SARCALUMENIN"/>
    <property type="match status" value="1"/>
</dbReference>
<dbReference type="PANTHER" id="PTHR43681">
    <property type="entry name" value="TRANSMEMBRANE GTPASE FZO"/>
    <property type="match status" value="1"/>
</dbReference>
<gene>
    <name evidence="4" type="ORF">QOZ84_09845</name>
</gene>
<evidence type="ECO:0000313" key="5">
    <source>
        <dbReference type="Proteomes" id="UP001301012"/>
    </source>
</evidence>
<dbReference type="SUPFAM" id="SSF52540">
    <property type="entry name" value="P-loop containing nucleoside triphosphate hydrolases"/>
    <property type="match status" value="1"/>
</dbReference>
<keyword evidence="1" id="KW-0547">Nucleotide-binding</keyword>
<dbReference type="InterPro" id="IPR005225">
    <property type="entry name" value="Small_GTP-bd"/>
</dbReference>
<dbReference type="InterPro" id="IPR027417">
    <property type="entry name" value="P-loop_NTPase"/>
</dbReference>
<reference evidence="4 5" key="1">
    <citation type="submission" date="2023-05" db="EMBL/GenBank/DDBJ databases">
        <title>Rombocin, a short stable natural nisin variant, displays selective antimicrobial activity against Listeria monocytogenes and employs dual mode of action to kill target bacterial strains.</title>
        <authorList>
            <person name="Wambui J."/>
            <person name="Stephan R."/>
            <person name="Kuipers O.P."/>
        </authorList>
    </citation>
    <scope>NUCLEOTIDE SEQUENCE [LARGE SCALE GENOMIC DNA]</scope>
    <source>
        <strain evidence="4 5">RC002</strain>
    </source>
</reference>
<dbReference type="Proteomes" id="UP001301012">
    <property type="component" value="Unassembled WGS sequence"/>
</dbReference>
<dbReference type="InterPro" id="IPR051943">
    <property type="entry name" value="TRAFAC_Dynamin-like_GTPase"/>
</dbReference>